<accession>A0AAX2AB87</accession>
<reference evidence="1 3" key="2">
    <citation type="submission" date="2018-07" db="EMBL/GenBank/DDBJ databases">
        <title>Complete genome of the Arcobacter bivalviorum type strain LMG 26154.</title>
        <authorList>
            <person name="Miller W.G."/>
            <person name="Yee E."/>
            <person name="Bono J.L."/>
        </authorList>
    </citation>
    <scope>NUCLEOTIDE SEQUENCE [LARGE SCALE GENOMIC DNA]</scope>
    <source>
        <strain evidence="1 3">LMG 26154</strain>
    </source>
</reference>
<evidence type="ECO:0000313" key="1">
    <source>
        <dbReference type="EMBL" id="AXH11988.1"/>
    </source>
</evidence>
<sequence length="160" mass="19010">MDINERINSLIQSKNFTKREFAKRLRDLEPKLKSTGETPTEKTIYKYLDGSNAIKIELIPYIAEALQITEQELFTYDKKSRKKYFENLMRNISTDELEILRERFNLVAYENSSVKEPTNNYNENDELKKEIIELLPYAPKPLLENLKIKLKELKEFNKTI</sequence>
<dbReference type="EMBL" id="CP031217">
    <property type="protein sequence ID" value="AXH11988.1"/>
    <property type="molecule type" value="Genomic_DNA"/>
</dbReference>
<evidence type="ECO:0000313" key="3">
    <source>
        <dbReference type="Proteomes" id="UP000253850"/>
    </source>
</evidence>
<dbReference type="KEGG" id="hbv:ABIV_0982"/>
<protein>
    <recommendedName>
        <fullName evidence="5">HTH cro/C1-type domain-containing protein</fullName>
    </recommendedName>
</protein>
<dbReference type="Proteomes" id="UP000289193">
    <property type="component" value="Unassembled WGS sequence"/>
</dbReference>
<evidence type="ECO:0000313" key="4">
    <source>
        <dbReference type="Proteomes" id="UP000289193"/>
    </source>
</evidence>
<dbReference type="InterPro" id="IPR010982">
    <property type="entry name" value="Lambda_DNA-bd_dom_sf"/>
</dbReference>
<organism evidence="2 4">
    <name type="scientific">Halarcobacter bivalviorum</name>
    <dbReference type="NCBI Taxonomy" id="663364"/>
    <lineage>
        <taxon>Bacteria</taxon>
        <taxon>Pseudomonadati</taxon>
        <taxon>Campylobacterota</taxon>
        <taxon>Epsilonproteobacteria</taxon>
        <taxon>Campylobacterales</taxon>
        <taxon>Arcobacteraceae</taxon>
        <taxon>Halarcobacter</taxon>
    </lineage>
</organism>
<evidence type="ECO:0000313" key="2">
    <source>
        <dbReference type="EMBL" id="RXK11105.1"/>
    </source>
</evidence>
<dbReference type="AlphaFoldDB" id="A0AAX2AB87"/>
<dbReference type="EMBL" id="PDKM01000001">
    <property type="protein sequence ID" value="RXK11105.1"/>
    <property type="molecule type" value="Genomic_DNA"/>
</dbReference>
<evidence type="ECO:0008006" key="5">
    <source>
        <dbReference type="Google" id="ProtNLM"/>
    </source>
</evidence>
<dbReference type="Proteomes" id="UP000253850">
    <property type="component" value="Chromosome"/>
</dbReference>
<dbReference type="Gene3D" id="1.10.260.40">
    <property type="entry name" value="lambda repressor-like DNA-binding domains"/>
    <property type="match status" value="1"/>
</dbReference>
<gene>
    <name evidence="1" type="ORF">ABIV_0982</name>
    <name evidence="2" type="ORF">CRV05_01685</name>
</gene>
<dbReference type="RefSeq" id="WP_114838841.1">
    <property type="nucleotide sequence ID" value="NZ_CP031217.1"/>
</dbReference>
<keyword evidence="4" id="KW-1185">Reference proteome</keyword>
<name>A0AAX2AB87_9BACT</name>
<dbReference type="GO" id="GO:0003677">
    <property type="term" value="F:DNA binding"/>
    <property type="evidence" value="ECO:0007669"/>
    <property type="project" value="InterPro"/>
</dbReference>
<reference evidence="2 4" key="1">
    <citation type="submission" date="2017-10" db="EMBL/GenBank/DDBJ databases">
        <title>Genomics of the genus Arcobacter.</title>
        <authorList>
            <person name="Perez-Cataluna A."/>
            <person name="Figueras M.J."/>
        </authorList>
    </citation>
    <scope>NUCLEOTIDE SEQUENCE [LARGE SCALE GENOMIC DNA]</scope>
    <source>
        <strain evidence="2 4">CECT 7835</strain>
    </source>
</reference>
<proteinExistence type="predicted"/>